<dbReference type="PANTHER" id="PTHR47506">
    <property type="entry name" value="TRANSCRIPTIONAL REGULATORY PROTEIN"/>
    <property type="match status" value="1"/>
</dbReference>
<dbReference type="PROSITE" id="PS50977">
    <property type="entry name" value="HTH_TETR_2"/>
    <property type="match status" value="1"/>
</dbReference>
<dbReference type="Pfam" id="PF00440">
    <property type="entry name" value="TetR_N"/>
    <property type="match status" value="1"/>
</dbReference>
<dbReference type="InterPro" id="IPR009057">
    <property type="entry name" value="Homeodomain-like_sf"/>
</dbReference>
<accession>A0ABP7KNP6</accession>
<keyword evidence="7" id="KW-1185">Reference proteome</keyword>
<evidence type="ECO:0000313" key="7">
    <source>
        <dbReference type="Proteomes" id="UP001501563"/>
    </source>
</evidence>
<evidence type="ECO:0000256" key="4">
    <source>
        <dbReference type="PROSITE-ProRule" id="PRU00335"/>
    </source>
</evidence>
<comment type="caution">
    <text evidence="6">The sequence shown here is derived from an EMBL/GenBank/DDBJ whole genome shotgun (WGS) entry which is preliminary data.</text>
</comment>
<evidence type="ECO:0000313" key="6">
    <source>
        <dbReference type="EMBL" id="GAA3883103.1"/>
    </source>
</evidence>
<evidence type="ECO:0000256" key="3">
    <source>
        <dbReference type="ARBA" id="ARBA00023163"/>
    </source>
</evidence>
<gene>
    <name evidence="6" type="ORF">GCM10022207_57610</name>
</gene>
<feature type="domain" description="HTH tetR-type" evidence="5">
    <location>
        <begin position="40"/>
        <end position="100"/>
    </location>
</feature>
<organism evidence="6 7">
    <name type="scientific">Streptomyces lannensis</name>
    <dbReference type="NCBI Taxonomy" id="766498"/>
    <lineage>
        <taxon>Bacteria</taxon>
        <taxon>Bacillati</taxon>
        <taxon>Actinomycetota</taxon>
        <taxon>Actinomycetes</taxon>
        <taxon>Kitasatosporales</taxon>
        <taxon>Streptomycetaceae</taxon>
        <taxon>Streptomyces</taxon>
    </lineage>
</organism>
<sequence>MRITAGRGRAAAVCGAGARAGLRGVPGSAAGPATGVGMSGTTKVKLLEGALRTLTEQGIAGTSARTVAATAGVNQALVFYHFGSVEELLAAACRYGAEQRVARYREQLDGIGSLGELLAFGREMHEEEKAAGHVAVLGQLLAGAQNRPRLAPATAAGLDLWIAEIERVLTRVLTVTPLGDFADAGGLARAVAASFVGIELYEGVDAEGAGTALAALDQLASLLAALDDLGPVAQRAVRHALRGASRP</sequence>
<evidence type="ECO:0000256" key="2">
    <source>
        <dbReference type="ARBA" id="ARBA00023125"/>
    </source>
</evidence>
<dbReference type="SUPFAM" id="SSF46689">
    <property type="entry name" value="Homeodomain-like"/>
    <property type="match status" value="1"/>
</dbReference>
<dbReference type="PRINTS" id="PR00455">
    <property type="entry name" value="HTHTETR"/>
</dbReference>
<dbReference type="EMBL" id="BAAAZA010000018">
    <property type="protein sequence ID" value="GAA3883103.1"/>
    <property type="molecule type" value="Genomic_DNA"/>
</dbReference>
<keyword evidence="1" id="KW-0805">Transcription regulation</keyword>
<dbReference type="Gene3D" id="1.10.357.10">
    <property type="entry name" value="Tetracycline Repressor, domain 2"/>
    <property type="match status" value="1"/>
</dbReference>
<evidence type="ECO:0000259" key="5">
    <source>
        <dbReference type="PROSITE" id="PS50977"/>
    </source>
</evidence>
<dbReference type="Proteomes" id="UP001501563">
    <property type="component" value="Unassembled WGS sequence"/>
</dbReference>
<feature type="DNA-binding region" description="H-T-H motif" evidence="4">
    <location>
        <begin position="63"/>
        <end position="82"/>
    </location>
</feature>
<evidence type="ECO:0000256" key="1">
    <source>
        <dbReference type="ARBA" id="ARBA00023015"/>
    </source>
</evidence>
<reference evidence="7" key="1">
    <citation type="journal article" date="2019" name="Int. J. Syst. Evol. Microbiol.">
        <title>The Global Catalogue of Microorganisms (GCM) 10K type strain sequencing project: providing services to taxonomists for standard genome sequencing and annotation.</title>
        <authorList>
            <consortium name="The Broad Institute Genomics Platform"/>
            <consortium name="The Broad Institute Genome Sequencing Center for Infectious Disease"/>
            <person name="Wu L."/>
            <person name="Ma J."/>
        </authorList>
    </citation>
    <scope>NUCLEOTIDE SEQUENCE [LARGE SCALE GENOMIC DNA]</scope>
    <source>
        <strain evidence="7">JCM 16578</strain>
    </source>
</reference>
<keyword evidence="3" id="KW-0804">Transcription</keyword>
<protein>
    <submittedName>
        <fullName evidence="6">TetR family transcriptional regulator</fullName>
    </submittedName>
</protein>
<keyword evidence="2 4" id="KW-0238">DNA-binding</keyword>
<name>A0ABP7KNP6_9ACTN</name>
<dbReference type="PANTHER" id="PTHR47506:SF6">
    <property type="entry name" value="HTH-TYPE TRANSCRIPTIONAL REPRESSOR NEMR"/>
    <property type="match status" value="1"/>
</dbReference>
<dbReference type="InterPro" id="IPR001647">
    <property type="entry name" value="HTH_TetR"/>
</dbReference>
<proteinExistence type="predicted"/>